<sequence>MKSTSTIVQKYSFVSGTKAGIHPVPFLTQHLSNLNPPHSYVFTFSRTLEMRKICHTLWIKAELAIIFWVA</sequence>
<accession>J3LEL7</accession>
<evidence type="ECO:0000313" key="2">
    <source>
        <dbReference type="Proteomes" id="UP000006038"/>
    </source>
</evidence>
<dbReference type="AlphaFoldDB" id="J3LEL7"/>
<proteinExistence type="predicted"/>
<organism evidence="1">
    <name type="scientific">Oryza brachyantha</name>
    <name type="common">malo sina</name>
    <dbReference type="NCBI Taxonomy" id="4533"/>
    <lineage>
        <taxon>Eukaryota</taxon>
        <taxon>Viridiplantae</taxon>
        <taxon>Streptophyta</taxon>
        <taxon>Embryophyta</taxon>
        <taxon>Tracheophyta</taxon>
        <taxon>Spermatophyta</taxon>
        <taxon>Magnoliopsida</taxon>
        <taxon>Liliopsida</taxon>
        <taxon>Poales</taxon>
        <taxon>Poaceae</taxon>
        <taxon>BOP clade</taxon>
        <taxon>Oryzoideae</taxon>
        <taxon>Oryzeae</taxon>
        <taxon>Oryzinae</taxon>
        <taxon>Oryza</taxon>
    </lineage>
</organism>
<dbReference type="Proteomes" id="UP000006038">
    <property type="component" value="Unassembled WGS sequence"/>
</dbReference>
<protein>
    <submittedName>
        <fullName evidence="1">Uncharacterized protein</fullName>
    </submittedName>
</protein>
<keyword evidence="2" id="KW-1185">Reference proteome</keyword>
<name>J3LEL7_ORYBR</name>
<dbReference type="EnsemblPlants" id="OB02G30840.1">
    <property type="protein sequence ID" value="OB02G30840.1"/>
    <property type="gene ID" value="OB02G30840"/>
</dbReference>
<reference evidence="1" key="1">
    <citation type="submission" date="2013-04" db="UniProtKB">
        <authorList>
            <consortium name="EnsemblPlants"/>
        </authorList>
    </citation>
    <scope>IDENTIFICATION</scope>
</reference>
<dbReference type="Gramene" id="OB02G30840.1">
    <property type="protein sequence ID" value="OB02G30840.1"/>
    <property type="gene ID" value="OB02G30840"/>
</dbReference>
<dbReference type="HOGENOM" id="CLU_2765358_0_0_1"/>
<evidence type="ECO:0000313" key="1">
    <source>
        <dbReference type="EnsemblPlants" id="OB02G30840.1"/>
    </source>
</evidence>